<dbReference type="PANTHER" id="PTHR42711:SF18">
    <property type="entry name" value="ABC TRANSPORTER, ATP-BINDING PROTEIN"/>
    <property type="match status" value="1"/>
</dbReference>
<dbReference type="InterPro" id="IPR003439">
    <property type="entry name" value="ABC_transporter-like_ATP-bd"/>
</dbReference>
<sequence length="259" mass="28983">CVRVLTTLLPPTEGKARVLGYDLIRGGRALRARIGVVLQAESLDYVTVERNLTLYALLWGVDRETARSRAEEMLTLFELEDSRKRKPWALSGGQRRRFQVARELMHDMDLLFLDEPTAGLDAVARQRILGYLKKRAQQGLGIIFTTHILHEADLLCDRIAVMELGTVLTEGTPEELKQRHGGARQVTVEFVGPLGADAPALTEMLRRGGESLTLLEETPDQVSFTARNPEAMVAQISMWAQSRGRPLARLSVREVTLEE</sequence>
<dbReference type="GO" id="GO:0016887">
    <property type="term" value="F:ATP hydrolysis activity"/>
    <property type="evidence" value="ECO:0007669"/>
    <property type="project" value="InterPro"/>
</dbReference>
<dbReference type="PROSITE" id="PS00211">
    <property type="entry name" value="ABC_TRANSPORTER_1"/>
    <property type="match status" value="1"/>
</dbReference>
<dbReference type="InterPro" id="IPR017871">
    <property type="entry name" value="ABC_transporter-like_CS"/>
</dbReference>
<dbReference type="Gene3D" id="3.40.50.300">
    <property type="entry name" value="P-loop containing nucleotide triphosphate hydrolases"/>
    <property type="match status" value="1"/>
</dbReference>
<dbReference type="EMBL" id="AUZY01010574">
    <property type="protein sequence ID" value="EQD38262.1"/>
    <property type="molecule type" value="Genomic_DNA"/>
</dbReference>
<proteinExistence type="predicted"/>
<evidence type="ECO:0000256" key="2">
    <source>
        <dbReference type="ARBA" id="ARBA00022741"/>
    </source>
</evidence>
<comment type="caution">
    <text evidence="5">The sequence shown here is derived from an EMBL/GenBank/DDBJ whole genome shotgun (WGS) entry which is preliminary data.</text>
</comment>
<dbReference type="SUPFAM" id="SSF52540">
    <property type="entry name" value="P-loop containing nucleoside triphosphate hydrolases"/>
    <property type="match status" value="1"/>
</dbReference>
<feature type="domain" description="ABC transporter" evidence="4">
    <location>
        <begin position="2"/>
        <end position="189"/>
    </location>
</feature>
<evidence type="ECO:0000259" key="4">
    <source>
        <dbReference type="PROSITE" id="PS50893"/>
    </source>
</evidence>
<keyword evidence="3 5" id="KW-0067">ATP-binding</keyword>
<evidence type="ECO:0000313" key="5">
    <source>
        <dbReference type="EMBL" id="EQD38262.1"/>
    </source>
</evidence>
<feature type="non-terminal residue" evidence="5">
    <location>
        <position position="259"/>
    </location>
</feature>
<keyword evidence="1" id="KW-0813">Transport</keyword>
<dbReference type="InterPro" id="IPR050763">
    <property type="entry name" value="ABC_transporter_ATP-binding"/>
</dbReference>
<evidence type="ECO:0000256" key="1">
    <source>
        <dbReference type="ARBA" id="ARBA00022448"/>
    </source>
</evidence>
<name>T0Z1Z4_9ZZZZ</name>
<evidence type="ECO:0000256" key="3">
    <source>
        <dbReference type="ARBA" id="ARBA00022840"/>
    </source>
</evidence>
<dbReference type="GO" id="GO:0005524">
    <property type="term" value="F:ATP binding"/>
    <property type="evidence" value="ECO:0007669"/>
    <property type="project" value="UniProtKB-KW"/>
</dbReference>
<dbReference type="PANTHER" id="PTHR42711">
    <property type="entry name" value="ABC TRANSPORTER ATP-BINDING PROTEIN"/>
    <property type="match status" value="1"/>
</dbReference>
<dbReference type="Pfam" id="PF00005">
    <property type="entry name" value="ABC_tran"/>
    <property type="match status" value="1"/>
</dbReference>
<gene>
    <name evidence="5" type="ORF">B1B_15891</name>
</gene>
<feature type="non-terminal residue" evidence="5">
    <location>
        <position position="1"/>
    </location>
</feature>
<dbReference type="AlphaFoldDB" id="T0Z1Z4"/>
<dbReference type="PROSITE" id="PS50893">
    <property type="entry name" value="ABC_TRANSPORTER_2"/>
    <property type="match status" value="1"/>
</dbReference>
<keyword evidence="2" id="KW-0547">Nucleotide-binding</keyword>
<dbReference type="InterPro" id="IPR027417">
    <property type="entry name" value="P-loop_NTPase"/>
</dbReference>
<reference evidence="5" key="2">
    <citation type="journal article" date="2014" name="ISME J.">
        <title>Microbial stratification in low pH oxic and suboxic macroscopic growths along an acid mine drainage.</title>
        <authorList>
            <person name="Mendez-Garcia C."/>
            <person name="Mesa V."/>
            <person name="Sprenger R.R."/>
            <person name="Richter M."/>
            <person name="Diez M.S."/>
            <person name="Solano J."/>
            <person name="Bargiela R."/>
            <person name="Golyshina O.V."/>
            <person name="Manteca A."/>
            <person name="Ramos J.L."/>
            <person name="Gallego J.R."/>
            <person name="Llorente I."/>
            <person name="Martins Dos Santos V.A."/>
            <person name="Jensen O.N."/>
            <person name="Pelaez A.I."/>
            <person name="Sanchez J."/>
            <person name="Ferrer M."/>
        </authorList>
    </citation>
    <scope>NUCLEOTIDE SEQUENCE</scope>
</reference>
<reference evidence="5" key="1">
    <citation type="submission" date="2013-08" db="EMBL/GenBank/DDBJ databases">
        <authorList>
            <person name="Mendez C."/>
            <person name="Richter M."/>
            <person name="Ferrer M."/>
            <person name="Sanchez J."/>
        </authorList>
    </citation>
    <scope>NUCLEOTIDE SEQUENCE</scope>
</reference>
<protein>
    <submittedName>
        <fullName evidence="5">ABC transporter ATP-binding protein</fullName>
    </submittedName>
</protein>
<accession>T0Z1Z4</accession>
<organism evidence="5">
    <name type="scientific">mine drainage metagenome</name>
    <dbReference type="NCBI Taxonomy" id="410659"/>
    <lineage>
        <taxon>unclassified sequences</taxon>
        <taxon>metagenomes</taxon>
        <taxon>ecological metagenomes</taxon>
    </lineage>
</organism>